<dbReference type="Proteomes" id="UP001054252">
    <property type="component" value="Unassembled WGS sequence"/>
</dbReference>
<comment type="caution">
    <text evidence="1">The sequence shown here is derived from an EMBL/GenBank/DDBJ whole genome shotgun (WGS) entry which is preliminary data.</text>
</comment>
<evidence type="ECO:0000313" key="1">
    <source>
        <dbReference type="EMBL" id="GKV15651.1"/>
    </source>
</evidence>
<keyword evidence="2" id="KW-1185">Reference proteome</keyword>
<organism evidence="1 2">
    <name type="scientific">Rubroshorea leprosula</name>
    <dbReference type="NCBI Taxonomy" id="152421"/>
    <lineage>
        <taxon>Eukaryota</taxon>
        <taxon>Viridiplantae</taxon>
        <taxon>Streptophyta</taxon>
        <taxon>Embryophyta</taxon>
        <taxon>Tracheophyta</taxon>
        <taxon>Spermatophyta</taxon>
        <taxon>Magnoliopsida</taxon>
        <taxon>eudicotyledons</taxon>
        <taxon>Gunneridae</taxon>
        <taxon>Pentapetalae</taxon>
        <taxon>rosids</taxon>
        <taxon>malvids</taxon>
        <taxon>Malvales</taxon>
        <taxon>Dipterocarpaceae</taxon>
        <taxon>Rubroshorea</taxon>
    </lineage>
</organism>
<gene>
    <name evidence="1" type="ORF">SLEP1_g26421</name>
</gene>
<dbReference type="AlphaFoldDB" id="A0AAV5JSF6"/>
<protein>
    <submittedName>
        <fullName evidence="1">Uncharacterized protein</fullName>
    </submittedName>
</protein>
<sequence>MDGIVGWCTDKKGQSRKSIGSVFICCLICRSEDVKQINHHRSINHS</sequence>
<evidence type="ECO:0000313" key="2">
    <source>
        <dbReference type="Proteomes" id="UP001054252"/>
    </source>
</evidence>
<reference evidence="1 2" key="1">
    <citation type="journal article" date="2021" name="Commun. Biol.">
        <title>The genome of Shorea leprosula (Dipterocarpaceae) highlights the ecological relevance of drought in aseasonal tropical rainforests.</title>
        <authorList>
            <person name="Ng K.K.S."/>
            <person name="Kobayashi M.J."/>
            <person name="Fawcett J.A."/>
            <person name="Hatakeyama M."/>
            <person name="Paape T."/>
            <person name="Ng C.H."/>
            <person name="Ang C.C."/>
            <person name="Tnah L.H."/>
            <person name="Lee C.T."/>
            <person name="Nishiyama T."/>
            <person name="Sese J."/>
            <person name="O'Brien M.J."/>
            <person name="Copetti D."/>
            <person name="Mohd Noor M.I."/>
            <person name="Ong R.C."/>
            <person name="Putra M."/>
            <person name="Sireger I.Z."/>
            <person name="Indrioko S."/>
            <person name="Kosugi Y."/>
            <person name="Izuno A."/>
            <person name="Isagi Y."/>
            <person name="Lee S.L."/>
            <person name="Shimizu K.K."/>
        </authorList>
    </citation>
    <scope>NUCLEOTIDE SEQUENCE [LARGE SCALE GENOMIC DNA]</scope>
    <source>
        <strain evidence="1">214</strain>
    </source>
</reference>
<accession>A0AAV5JSF6</accession>
<proteinExistence type="predicted"/>
<name>A0AAV5JSF6_9ROSI</name>
<dbReference type="EMBL" id="BPVZ01000044">
    <property type="protein sequence ID" value="GKV15651.1"/>
    <property type="molecule type" value="Genomic_DNA"/>
</dbReference>